<evidence type="ECO:0000259" key="2">
    <source>
        <dbReference type="Pfam" id="PF00564"/>
    </source>
</evidence>
<organism evidence="3 4">
    <name type="scientific">Physocladia obscura</name>
    <dbReference type="NCBI Taxonomy" id="109957"/>
    <lineage>
        <taxon>Eukaryota</taxon>
        <taxon>Fungi</taxon>
        <taxon>Fungi incertae sedis</taxon>
        <taxon>Chytridiomycota</taxon>
        <taxon>Chytridiomycota incertae sedis</taxon>
        <taxon>Chytridiomycetes</taxon>
        <taxon>Chytridiales</taxon>
        <taxon>Chytriomycetaceae</taxon>
        <taxon>Physocladia</taxon>
    </lineage>
</organism>
<feature type="region of interest" description="Disordered" evidence="1">
    <location>
        <begin position="137"/>
        <end position="157"/>
    </location>
</feature>
<proteinExistence type="predicted"/>
<protein>
    <recommendedName>
        <fullName evidence="2">PB1 domain-containing protein</fullName>
    </recommendedName>
</protein>
<reference evidence="3" key="1">
    <citation type="submission" date="2020-05" db="EMBL/GenBank/DDBJ databases">
        <title>Phylogenomic resolution of chytrid fungi.</title>
        <authorList>
            <person name="Stajich J.E."/>
            <person name="Amses K."/>
            <person name="Simmons R."/>
            <person name="Seto K."/>
            <person name="Myers J."/>
            <person name="Bonds A."/>
            <person name="Quandt C.A."/>
            <person name="Barry K."/>
            <person name="Liu P."/>
            <person name="Grigoriev I."/>
            <person name="Longcore J.E."/>
            <person name="James T.Y."/>
        </authorList>
    </citation>
    <scope>NUCLEOTIDE SEQUENCE</scope>
    <source>
        <strain evidence="3">JEL0513</strain>
    </source>
</reference>
<name>A0AAD5TA25_9FUNG</name>
<dbReference type="SUPFAM" id="SSF54277">
    <property type="entry name" value="CAD &amp; PB1 domains"/>
    <property type="match status" value="1"/>
</dbReference>
<gene>
    <name evidence="3" type="ORF">HK100_001339</name>
</gene>
<dbReference type="EMBL" id="JADGJH010000129">
    <property type="protein sequence ID" value="KAJ3136765.1"/>
    <property type="molecule type" value="Genomic_DNA"/>
</dbReference>
<dbReference type="Proteomes" id="UP001211907">
    <property type="component" value="Unassembled WGS sequence"/>
</dbReference>
<evidence type="ECO:0000256" key="1">
    <source>
        <dbReference type="SAM" id="MobiDB-lite"/>
    </source>
</evidence>
<evidence type="ECO:0000313" key="4">
    <source>
        <dbReference type="Proteomes" id="UP001211907"/>
    </source>
</evidence>
<evidence type="ECO:0000313" key="3">
    <source>
        <dbReference type="EMBL" id="KAJ3136765.1"/>
    </source>
</evidence>
<feature type="compositionally biased region" description="Basic and acidic residues" evidence="1">
    <location>
        <begin position="217"/>
        <end position="234"/>
    </location>
</feature>
<sequence length="261" mass="28197">MLAGDFLENVQLKVTGPTGAIRKCVLTQNAQKSWLALESEIRILHGITGPAAIHYIDEDGDQILIDSDAELTTLLKWIGQTKKTSIKVLVNSTGVTPGIDQYSSATSMASFRTQDSFVGAIPAPSAHLSSNDSWRFKSDQYSSQEASPTTNSTNPQLQGLEYHSQPIFANEYVAPLHSERDRHGSTDSKSLGESKINSVAREAAYKAAIEANNTARRAYEESRMAAKANREAKKNARRNGGNGGGSSELSSGDNHLPPYGE</sequence>
<accession>A0AAD5TA25</accession>
<keyword evidence="4" id="KW-1185">Reference proteome</keyword>
<dbReference type="Gene3D" id="3.10.20.90">
    <property type="entry name" value="Phosphatidylinositol 3-kinase Catalytic Subunit, Chain A, domain 1"/>
    <property type="match status" value="1"/>
</dbReference>
<dbReference type="AlphaFoldDB" id="A0AAD5TA25"/>
<feature type="region of interest" description="Disordered" evidence="1">
    <location>
        <begin position="216"/>
        <end position="261"/>
    </location>
</feature>
<dbReference type="InterPro" id="IPR000270">
    <property type="entry name" value="PB1_dom"/>
</dbReference>
<dbReference type="Pfam" id="PF00564">
    <property type="entry name" value="PB1"/>
    <property type="match status" value="1"/>
</dbReference>
<feature type="domain" description="PB1" evidence="2">
    <location>
        <begin position="21"/>
        <end position="92"/>
    </location>
</feature>
<comment type="caution">
    <text evidence="3">The sequence shown here is derived from an EMBL/GenBank/DDBJ whole genome shotgun (WGS) entry which is preliminary data.</text>
</comment>